<protein>
    <submittedName>
        <fullName evidence="4">Iron ABC transporter ATP-binding protein</fullName>
    </submittedName>
</protein>
<evidence type="ECO:0000313" key="4">
    <source>
        <dbReference type="EMBL" id="KPQ42949.1"/>
    </source>
</evidence>
<dbReference type="AlphaFoldDB" id="A0A0P8A457"/>
<organism evidence="4 5">
    <name type="scientific">Candidatus Methanoperedens nitratireducens</name>
    <dbReference type="NCBI Taxonomy" id="1392998"/>
    <lineage>
        <taxon>Archaea</taxon>
        <taxon>Methanobacteriati</taxon>
        <taxon>Methanobacteriota</taxon>
        <taxon>Stenosarchaea group</taxon>
        <taxon>Methanomicrobia</taxon>
        <taxon>Methanosarcinales</taxon>
        <taxon>ANME-2 cluster</taxon>
        <taxon>Candidatus Methanoperedentaceae</taxon>
        <taxon>Candidatus Methanoperedens</taxon>
    </lineage>
</organism>
<reference evidence="4 5" key="1">
    <citation type="submission" date="2015-09" db="EMBL/GenBank/DDBJ databases">
        <title>A metagenomics-based metabolic model of nitrate-dependent anaerobic oxidation of methane by Methanoperedens-like archaea.</title>
        <authorList>
            <person name="Arshad A."/>
            <person name="Speth D.R."/>
            <person name="De Graaf R.M."/>
            <person name="Op Den Camp H.J."/>
            <person name="Jetten M.S."/>
            <person name="Welte C.U."/>
        </authorList>
    </citation>
    <scope>NUCLEOTIDE SEQUENCE [LARGE SCALE GENOMIC DNA]</scope>
</reference>
<dbReference type="InterPro" id="IPR003593">
    <property type="entry name" value="AAA+_ATPase"/>
</dbReference>
<dbReference type="SMART" id="SM00382">
    <property type="entry name" value="AAA"/>
    <property type="match status" value="1"/>
</dbReference>
<dbReference type="PROSITE" id="PS00211">
    <property type="entry name" value="ABC_TRANSPORTER_1"/>
    <property type="match status" value="1"/>
</dbReference>
<evidence type="ECO:0000256" key="2">
    <source>
        <dbReference type="ARBA" id="ARBA00022840"/>
    </source>
</evidence>
<dbReference type="GO" id="GO:0005524">
    <property type="term" value="F:ATP binding"/>
    <property type="evidence" value="ECO:0007669"/>
    <property type="project" value="UniProtKB-KW"/>
</dbReference>
<evidence type="ECO:0000256" key="1">
    <source>
        <dbReference type="ARBA" id="ARBA00022741"/>
    </source>
</evidence>
<dbReference type="Gene3D" id="3.40.50.300">
    <property type="entry name" value="P-loop containing nucleotide triphosphate hydrolases"/>
    <property type="match status" value="1"/>
</dbReference>
<dbReference type="Proteomes" id="UP000050360">
    <property type="component" value="Unassembled WGS sequence"/>
</dbReference>
<proteinExistence type="predicted"/>
<dbReference type="InterPro" id="IPR003439">
    <property type="entry name" value="ABC_transporter-like_ATP-bd"/>
</dbReference>
<dbReference type="GO" id="GO:0016887">
    <property type="term" value="F:ATP hydrolysis activity"/>
    <property type="evidence" value="ECO:0007669"/>
    <property type="project" value="InterPro"/>
</dbReference>
<dbReference type="Pfam" id="PF00005">
    <property type="entry name" value="ABC_tran"/>
    <property type="match status" value="1"/>
</dbReference>
<dbReference type="PROSITE" id="PS50893">
    <property type="entry name" value="ABC_TRANSPORTER_2"/>
    <property type="match status" value="1"/>
</dbReference>
<accession>A0A0P8A457</accession>
<sequence>MLRVTNSQKNWDNMEEYAVELRNVWYSPDRGNHTLKNIDLKIKRGARTALIGPSGSGKTTLFKIITRLLKPCSGSVCIKGSIGELEKHKVGYIPQQLGLVRSRTALENVLIGAHSRIGFTGTLLGVFPKKEVELALKYLNMVGIAPKADMKVYTLSGGERQRVAIARALMQEPEIILADEFVSNLDIVTAREIMDMMIKIKGKDTTLIIATHDINLARDYSETTVIMKNGARIGEISSGDLDQDKVKDVFT</sequence>
<dbReference type="GO" id="GO:0005886">
    <property type="term" value="C:plasma membrane"/>
    <property type="evidence" value="ECO:0007669"/>
    <property type="project" value="TreeGrafter"/>
</dbReference>
<dbReference type="PANTHER" id="PTHR24220">
    <property type="entry name" value="IMPORT ATP-BINDING PROTEIN"/>
    <property type="match status" value="1"/>
</dbReference>
<feature type="domain" description="ABC transporter" evidence="3">
    <location>
        <begin position="19"/>
        <end position="251"/>
    </location>
</feature>
<keyword evidence="1" id="KW-0547">Nucleotide-binding</keyword>
<dbReference type="GO" id="GO:0022857">
    <property type="term" value="F:transmembrane transporter activity"/>
    <property type="evidence" value="ECO:0007669"/>
    <property type="project" value="TreeGrafter"/>
</dbReference>
<dbReference type="SUPFAM" id="SSF52540">
    <property type="entry name" value="P-loop containing nucleoside triphosphate hydrolases"/>
    <property type="match status" value="1"/>
</dbReference>
<evidence type="ECO:0000259" key="3">
    <source>
        <dbReference type="PROSITE" id="PS50893"/>
    </source>
</evidence>
<comment type="caution">
    <text evidence="4">The sequence shown here is derived from an EMBL/GenBank/DDBJ whole genome shotgun (WGS) entry which is preliminary data.</text>
</comment>
<keyword evidence="2 4" id="KW-0067">ATP-binding</keyword>
<name>A0A0P8A457_9EURY</name>
<dbReference type="PANTHER" id="PTHR24220:SF659">
    <property type="entry name" value="TRANSPORTER, PUTATIVE-RELATED"/>
    <property type="match status" value="1"/>
</dbReference>
<dbReference type="InterPro" id="IPR017871">
    <property type="entry name" value="ABC_transporter-like_CS"/>
</dbReference>
<evidence type="ECO:0000313" key="5">
    <source>
        <dbReference type="Proteomes" id="UP000050360"/>
    </source>
</evidence>
<dbReference type="InterPro" id="IPR015854">
    <property type="entry name" value="ABC_transpr_LolD-like"/>
</dbReference>
<gene>
    <name evidence="4" type="ORF">MPEBLZ_02515</name>
</gene>
<dbReference type="EMBL" id="LKCM01000193">
    <property type="protein sequence ID" value="KPQ42949.1"/>
    <property type="molecule type" value="Genomic_DNA"/>
</dbReference>
<dbReference type="InterPro" id="IPR027417">
    <property type="entry name" value="P-loop_NTPase"/>
</dbReference>